<dbReference type="InterPro" id="IPR030395">
    <property type="entry name" value="GP_PDE_dom"/>
</dbReference>
<dbReference type="PANTHER" id="PTHR46211">
    <property type="entry name" value="GLYCEROPHOSPHORYL DIESTER PHOSPHODIESTERASE"/>
    <property type="match status" value="1"/>
</dbReference>
<dbReference type="InterPro" id="IPR017946">
    <property type="entry name" value="PLC-like_Pdiesterase_TIM-brl"/>
</dbReference>
<dbReference type="Gene3D" id="3.20.20.190">
    <property type="entry name" value="Phosphatidylinositol (PI) phosphodiesterase"/>
    <property type="match status" value="1"/>
</dbReference>
<organism evidence="1">
    <name type="scientific">Propionibacterium freudenreichii</name>
    <dbReference type="NCBI Taxonomy" id="1744"/>
    <lineage>
        <taxon>Bacteria</taxon>
        <taxon>Bacillati</taxon>
        <taxon>Actinomycetota</taxon>
        <taxon>Actinomycetes</taxon>
        <taxon>Propionibacteriales</taxon>
        <taxon>Propionibacteriaceae</taxon>
        <taxon>Propionibacterium</taxon>
    </lineage>
</organism>
<evidence type="ECO:0000313" key="1">
    <source>
        <dbReference type="EMBL" id="SBN39872.1"/>
    </source>
</evidence>
<gene>
    <name evidence="1" type="ORF">PFR_JS10_2229</name>
</gene>
<dbReference type="PANTHER" id="PTHR46211:SF1">
    <property type="entry name" value="GLYCEROPHOSPHODIESTER PHOSPHODIESTERASE, CYTOPLASMIC"/>
    <property type="match status" value="1"/>
</dbReference>
<dbReference type="SUPFAM" id="SSF51695">
    <property type="entry name" value="PLC-like phosphodiesterases"/>
    <property type="match status" value="1"/>
</dbReference>
<dbReference type="AlphaFoldDB" id="A0A2C8BG13"/>
<dbReference type="GO" id="GO:0006629">
    <property type="term" value="P:lipid metabolic process"/>
    <property type="evidence" value="ECO:0007669"/>
    <property type="project" value="InterPro"/>
</dbReference>
<protein>
    <submittedName>
        <fullName evidence="1">Glycerophosphodiester phosphodiesterase family protein</fullName>
    </submittedName>
</protein>
<dbReference type="GO" id="GO:0008081">
    <property type="term" value="F:phosphoric diester hydrolase activity"/>
    <property type="evidence" value="ECO:0007669"/>
    <property type="project" value="InterPro"/>
</dbReference>
<dbReference type="EMBL" id="LT576035">
    <property type="protein sequence ID" value="SBN39872.1"/>
    <property type="molecule type" value="Genomic_DNA"/>
</dbReference>
<dbReference type="Pfam" id="PF03009">
    <property type="entry name" value="GDPD"/>
    <property type="match status" value="1"/>
</dbReference>
<reference evidence="1" key="1">
    <citation type="submission" date="2016-05" db="EMBL/GenBank/DDBJ databases">
        <authorList>
            <person name="Lavstsen T."/>
            <person name="Jespersen J.S."/>
        </authorList>
    </citation>
    <scope>NUCLEOTIDE SEQUENCE</scope>
    <source>
        <strain evidence="1">PFRJS10</strain>
    </source>
</reference>
<sequence length="269" mass="29573">MLTAGNHTPDKEVTMAATRATQHVPTFNSTIFAHRGLPSRAPENTLAAFDLAADEGATWIETDVDIIADGTPIIIHDTALDRTTDHRGKLYDIATAEELAGIDAGSWFAPEFASERVITLDALVDLLNRRKLNANIEIKANEQGAERTIVLVDAIASSLARLDDEREIIISSFSQPVLMTFHARHPEYAIGVLYETAALYDDWLSVLELCGASYIHPEDAGLTRERVQAFRDAGYGVNVWTVDARDRANELLNWGATGVFTNIADQLIR</sequence>
<dbReference type="PROSITE" id="PS51704">
    <property type="entry name" value="GP_PDE"/>
    <property type="match status" value="1"/>
</dbReference>
<name>A0A2C8BG13_9ACTN</name>
<proteinExistence type="predicted"/>
<accession>A0A2C8BG13</accession>